<evidence type="ECO:0000313" key="3">
    <source>
        <dbReference type="EMBL" id="KAF2196274.1"/>
    </source>
</evidence>
<evidence type="ECO:0000313" key="4">
    <source>
        <dbReference type="Proteomes" id="UP000799536"/>
    </source>
</evidence>
<protein>
    <submittedName>
        <fullName evidence="3">Nucleotide-diphospho-sugar transferase</fullName>
    </submittedName>
</protein>
<dbReference type="InterPro" id="IPR050587">
    <property type="entry name" value="GNT1/Glycosyltrans_8"/>
</dbReference>
<keyword evidence="4" id="KW-1185">Reference proteome</keyword>
<dbReference type="Gene3D" id="3.90.550.10">
    <property type="entry name" value="Spore Coat Polysaccharide Biosynthesis Protein SpsA, Chain A"/>
    <property type="match status" value="1"/>
</dbReference>
<feature type="chain" id="PRO_5040476581" evidence="2">
    <location>
        <begin position="22"/>
        <end position="375"/>
    </location>
</feature>
<dbReference type="PANTHER" id="PTHR11183">
    <property type="entry name" value="GLYCOGENIN SUBFAMILY MEMBER"/>
    <property type="match status" value="1"/>
</dbReference>
<feature type="compositionally biased region" description="Basic and acidic residues" evidence="1">
    <location>
        <begin position="63"/>
        <end position="73"/>
    </location>
</feature>
<dbReference type="Proteomes" id="UP000799536">
    <property type="component" value="Unassembled WGS sequence"/>
</dbReference>
<accession>A0A9P4JDF9</accession>
<keyword evidence="2" id="KW-0732">Signal</keyword>
<name>A0A9P4JDF9_9PLEO</name>
<proteinExistence type="predicted"/>
<keyword evidence="3" id="KW-0808">Transferase</keyword>
<dbReference type="GO" id="GO:0016740">
    <property type="term" value="F:transferase activity"/>
    <property type="evidence" value="ECO:0007669"/>
    <property type="project" value="UniProtKB-KW"/>
</dbReference>
<sequence>MGLYSGVAAILILITFLSIRHRPSFEALHVPSSVNPSASSQPAVHQAAPAVPGLPSSTPSPQHEAEQKTEDSKKEKLAYVTWLSSTVVNEDGKHSEDLDNDVYFIGTRILVWQLLHYPKTKAKGIDVIVAVTPDVSESRRNRLRKDGAIVRPIDFVKGKDDSWLHPKEGRWNDIMSKLRVWEFTEYSRIAMLDGDMILQHNLDGVFDDPGAQIVGTLRNIPTKDDEPTIPDNYLLASIGEVKGADHAFPPTWEHDLKKPGYFCAGFFLLRPNKEIFNYYTALLDIPNRFEPTYMEQNLLNYAHRWDGPMPWKEIAYTWNIRSVNDNDLDKGVVSMHEKWWEEPFSHSERVKDIFKSVRWQMEGYYQARDQYHTAN</sequence>
<dbReference type="EMBL" id="ML994430">
    <property type="protein sequence ID" value="KAF2196274.1"/>
    <property type="molecule type" value="Genomic_DNA"/>
</dbReference>
<dbReference type="SUPFAM" id="SSF53448">
    <property type="entry name" value="Nucleotide-diphospho-sugar transferases"/>
    <property type="match status" value="1"/>
</dbReference>
<dbReference type="InterPro" id="IPR029044">
    <property type="entry name" value="Nucleotide-diphossugar_trans"/>
</dbReference>
<evidence type="ECO:0000256" key="1">
    <source>
        <dbReference type="SAM" id="MobiDB-lite"/>
    </source>
</evidence>
<evidence type="ECO:0000256" key="2">
    <source>
        <dbReference type="SAM" id="SignalP"/>
    </source>
</evidence>
<comment type="caution">
    <text evidence="3">The sequence shown here is derived from an EMBL/GenBank/DDBJ whole genome shotgun (WGS) entry which is preliminary data.</text>
</comment>
<feature type="compositionally biased region" description="Low complexity" evidence="1">
    <location>
        <begin position="36"/>
        <end position="51"/>
    </location>
</feature>
<feature type="region of interest" description="Disordered" evidence="1">
    <location>
        <begin position="36"/>
        <end position="73"/>
    </location>
</feature>
<feature type="signal peptide" evidence="2">
    <location>
        <begin position="1"/>
        <end position="21"/>
    </location>
</feature>
<dbReference type="OrthoDB" id="2014201at2759"/>
<organism evidence="3 4">
    <name type="scientific">Delitschia confertaspora ATCC 74209</name>
    <dbReference type="NCBI Taxonomy" id="1513339"/>
    <lineage>
        <taxon>Eukaryota</taxon>
        <taxon>Fungi</taxon>
        <taxon>Dikarya</taxon>
        <taxon>Ascomycota</taxon>
        <taxon>Pezizomycotina</taxon>
        <taxon>Dothideomycetes</taxon>
        <taxon>Pleosporomycetidae</taxon>
        <taxon>Pleosporales</taxon>
        <taxon>Delitschiaceae</taxon>
        <taxon>Delitschia</taxon>
    </lineage>
</organism>
<gene>
    <name evidence="3" type="ORF">GQ43DRAFT_383697</name>
</gene>
<reference evidence="3" key="1">
    <citation type="journal article" date="2020" name="Stud. Mycol.">
        <title>101 Dothideomycetes genomes: a test case for predicting lifestyles and emergence of pathogens.</title>
        <authorList>
            <person name="Haridas S."/>
            <person name="Albert R."/>
            <person name="Binder M."/>
            <person name="Bloem J."/>
            <person name="Labutti K."/>
            <person name="Salamov A."/>
            <person name="Andreopoulos B."/>
            <person name="Baker S."/>
            <person name="Barry K."/>
            <person name="Bills G."/>
            <person name="Bluhm B."/>
            <person name="Cannon C."/>
            <person name="Castanera R."/>
            <person name="Culley D."/>
            <person name="Daum C."/>
            <person name="Ezra D."/>
            <person name="Gonzalez J."/>
            <person name="Henrissat B."/>
            <person name="Kuo A."/>
            <person name="Liang C."/>
            <person name="Lipzen A."/>
            <person name="Lutzoni F."/>
            <person name="Magnuson J."/>
            <person name="Mondo S."/>
            <person name="Nolan M."/>
            <person name="Ohm R."/>
            <person name="Pangilinan J."/>
            <person name="Park H.-J."/>
            <person name="Ramirez L."/>
            <person name="Alfaro M."/>
            <person name="Sun H."/>
            <person name="Tritt A."/>
            <person name="Yoshinaga Y."/>
            <person name="Zwiers L.-H."/>
            <person name="Turgeon B."/>
            <person name="Goodwin S."/>
            <person name="Spatafora J."/>
            <person name="Crous P."/>
            <person name="Grigoriev I."/>
        </authorList>
    </citation>
    <scope>NUCLEOTIDE SEQUENCE</scope>
    <source>
        <strain evidence="3">ATCC 74209</strain>
    </source>
</reference>
<dbReference type="AlphaFoldDB" id="A0A9P4JDF9"/>